<proteinExistence type="predicted"/>
<keyword evidence="2" id="KW-1185">Reference proteome</keyword>
<dbReference type="Proteomes" id="UP001241758">
    <property type="component" value="Unassembled WGS sequence"/>
</dbReference>
<dbReference type="EMBL" id="JASCTH010000036">
    <property type="protein sequence ID" value="MDI6104693.1"/>
    <property type="molecule type" value="Genomic_DNA"/>
</dbReference>
<name>A0ABT6WY71_9ACTN</name>
<gene>
    <name evidence="1" type="ORF">QLQ12_39490</name>
</gene>
<evidence type="ECO:0000313" key="2">
    <source>
        <dbReference type="Proteomes" id="UP001241758"/>
    </source>
</evidence>
<dbReference type="RefSeq" id="WP_282766103.1">
    <property type="nucleotide sequence ID" value="NZ_JASCTH010000036.1"/>
</dbReference>
<evidence type="ECO:0000313" key="1">
    <source>
        <dbReference type="EMBL" id="MDI6104693.1"/>
    </source>
</evidence>
<protein>
    <recommendedName>
        <fullName evidence="3">DUF1707 domain-containing protein</fullName>
    </recommendedName>
</protein>
<organism evidence="1 2">
    <name type="scientific">Actinoplanes sandaracinus</name>
    <dbReference type="NCBI Taxonomy" id="3045177"/>
    <lineage>
        <taxon>Bacteria</taxon>
        <taxon>Bacillati</taxon>
        <taxon>Actinomycetota</taxon>
        <taxon>Actinomycetes</taxon>
        <taxon>Micromonosporales</taxon>
        <taxon>Micromonosporaceae</taxon>
        <taxon>Actinoplanes</taxon>
    </lineage>
</organism>
<comment type="caution">
    <text evidence="1">The sequence shown here is derived from an EMBL/GenBank/DDBJ whole genome shotgun (WGS) entry which is preliminary data.</text>
</comment>
<accession>A0ABT6WY71</accession>
<evidence type="ECO:0008006" key="3">
    <source>
        <dbReference type="Google" id="ProtNLM"/>
    </source>
</evidence>
<sequence length="260" mass="27153">MNTDTHVDAALRSLDAAGHMTPEQHDRAAATLETILSTPPATVIRPRRRTAIIVATAAVAAAAGAVTVLPDGPAGGRAYASWTPVPEPLTESEIALIGPECRDRIAGEHLDRDRARLVLAERRGEYAMLLYRTENPDMSGSCLAHNIAGDDDVDDVSSGAAGGSGPAQTVAGREFTQGAILDFDDASVTDGAVGPEVAGVTVRAGGLTVRGSVANGRYVAWWPGPAMTRDPSGEPRLIISYDLTLRDGTVVVDAQPTRPR</sequence>
<reference evidence="1 2" key="1">
    <citation type="submission" date="2023-05" db="EMBL/GenBank/DDBJ databases">
        <title>Actinoplanes sp. NEAU-A12 genome sequencing.</title>
        <authorList>
            <person name="Wang Z.-S."/>
        </authorList>
    </citation>
    <scope>NUCLEOTIDE SEQUENCE [LARGE SCALE GENOMIC DNA]</scope>
    <source>
        <strain evidence="1 2">NEAU-A12</strain>
    </source>
</reference>